<dbReference type="Pfam" id="PF11697">
    <property type="entry name" value="DUF3293"/>
    <property type="match status" value="1"/>
</dbReference>
<organism evidence="1 2">
    <name type="scientific">Haloferula chungangensis</name>
    <dbReference type="NCBI Taxonomy" id="1048331"/>
    <lineage>
        <taxon>Bacteria</taxon>
        <taxon>Pseudomonadati</taxon>
        <taxon>Verrucomicrobiota</taxon>
        <taxon>Verrucomicrobiia</taxon>
        <taxon>Verrucomicrobiales</taxon>
        <taxon>Verrucomicrobiaceae</taxon>
        <taxon>Haloferula</taxon>
    </lineage>
</organism>
<dbReference type="EMBL" id="JBHTBS010000001">
    <property type="protein sequence ID" value="MFC7335617.1"/>
    <property type="molecule type" value="Genomic_DNA"/>
</dbReference>
<protein>
    <submittedName>
        <fullName evidence="1">DUF3293 domain-containing protein</fullName>
    </submittedName>
</protein>
<evidence type="ECO:0000313" key="1">
    <source>
        <dbReference type="EMBL" id="MFC7335617.1"/>
    </source>
</evidence>
<accession>A0ABW2KZW1</accession>
<proteinExistence type="predicted"/>
<name>A0ABW2KZW1_9BACT</name>
<gene>
    <name evidence="1" type="ORF">ACFQY0_00390</name>
</gene>
<comment type="caution">
    <text evidence="1">The sequence shown here is derived from an EMBL/GenBank/DDBJ whole genome shotgun (WGS) entry which is preliminary data.</text>
</comment>
<dbReference type="RefSeq" id="WP_379707907.1">
    <property type="nucleotide sequence ID" value="NZ_JBHTBS010000001.1"/>
</dbReference>
<evidence type="ECO:0000313" key="2">
    <source>
        <dbReference type="Proteomes" id="UP001596472"/>
    </source>
</evidence>
<dbReference type="Proteomes" id="UP001596472">
    <property type="component" value="Unassembled WGS sequence"/>
</dbReference>
<dbReference type="InterPro" id="IPR021710">
    <property type="entry name" value="DUF3293"/>
</dbReference>
<sequence length="132" mass="14698">MSAELPAAYLDTVFILQDPPDPLPLAFAIVTAFNPMDEAQSPDENWAADLRLQGRLAAVGWERFRATGCSPDQSHTEPGWAIVCPLDAAVDLARHFNQRAIWWIEHDQLHLIGCENPNPQPVARFSDRVLPS</sequence>
<reference evidence="2" key="1">
    <citation type="journal article" date="2019" name="Int. J. Syst. Evol. Microbiol.">
        <title>The Global Catalogue of Microorganisms (GCM) 10K type strain sequencing project: providing services to taxonomists for standard genome sequencing and annotation.</title>
        <authorList>
            <consortium name="The Broad Institute Genomics Platform"/>
            <consortium name="The Broad Institute Genome Sequencing Center for Infectious Disease"/>
            <person name="Wu L."/>
            <person name="Ma J."/>
        </authorList>
    </citation>
    <scope>NUCLEOTIDE SEQUENCE [LARGE SCALE GENOMIC DNA]</scope>
    <source>
        <strain evidence="2">CGMCC 4.1467</strain>
    </source>
</reference>
<keyword evidence="2" id="KW-1185">Reference proteome</keyword>